<gene>
    <name evidence="8" type="ORF">SVIM_LOCUS313770</name>
</gene>
<dbReference type="Gene3D" id="2.60.120.200">
    <property type="match status" value="1"/>
</dbReference>
<evidence type="ECO:0000256" key="3">
    <source>
        <dbReference type="ARBA" id="ARBA00022833"/>
    </source>
</evidence>
<keyword evidence="6" id="KW-0256">Endoplasmic reticulum</keyword>
<evidence type="ECO:0000313" key="8">
    <source>
        <dbReference type="EMBL" id="VFU48187.1"/>
    </source>
</evidence>
<keyword evidence="1" id="KW-0479">Metal-binding</keyword>
<dbReference type="Pfam" id="PF00262">
    <property type="entry name" value="Calreticulin"/>
    <property type="match status" value="1"/>
</dbReference>
<name>A0A6N2M3H9_SALVM</name>
<keyword evidence="3" id="KW-0862">Zinc</keyword>
<dbReference type="AlphaFoldDB" id="A0A6N2M3H9"/>
<evidence type="ECO:0000256" key="7">
    <source>
        <dbReference type="SAM" id="MobiDB-lite"/>
    </source>
</evidence>
<dbReference type="GO" id="GO:0030246">
    <property type="term" value="F:carbohydrate binding"/>
    <property type="evidence" value="ECO:0007669"/>
    <property type="project" value="UniProtKB-KW"/>
</dbReference>
<keyword evidence="4" id="KW-0106">Calcium</keyword>
<dbReference type="GO" id="GO:0006457">
    <property type="term" value="P:protein folding"/>
    <property type="evidence" value="ECO:0007669"/>
    <property type="project" value="InterPro"/>
</dbReference>
<organism evidence="8">
    <name type="scientific">Salix viminalis</name>
    <name type="common">Common osier</name>
    <name type="synonym">Basket willow</name>
    <dbReference type="NCBI Taxonomy" id="40686"/>
    <lineage>
        <taxon>Eukaryota</taxon>
        <taxon>Viridiplantae</taxon>
        <taxon>Streptophyta</taxon>
        <taxon>Embryophyta</taxon>
        <taxon>Tracheophyta</taxon>
        <taxon>Spermatophyta</taxon>
        <taxon>Magnoliopsida</taxon>
        <taxon>eudicotyledons</taxon>
        <taxon>Gunneridae</taxon>
        <taxon>Pentapetalae</taxon>
        <taxon>rosids</taxon>
        <taxon>fabids</taxon>
        <taxon>Malpighiales</taxon>
        <taxon>Salicaceae</taxon>
        <taxon>Saliceae</taxon>
        <taxon>Salix</taxon>
    </lineage>
</organism>
<dbReference type="InterPro" id="IPR009033">
    <property type="entry name" value="Calreticulin/calnexin_P_dom_sf"/>
</dbReference>
<proteinExistence type="inferred from homology"/>
<dbReference type="PANTHER" id="PTHR11073:SF2">
    <property type="entry name" value="CALRETICULIN"/>
    <property type="match status" value="1"/>
</dbReference>
<feature type="compositionally biased region" description="Acidic residues" evidence="7">
    <location>
        <begin position="136"/>
        <end position="146"/>
    </location>
</feature>
<evidence type="ECO:0008006" key="9">
    <source>
        <dbReference type="Google" id="ProtNLM"/>
    </source>
</evidence>
<feature type="compositionally biased region" description="Acidic residues" evidence="7">
    <location>
        <begin position="110"/>
        <end position="128"/>
    </location>
</feature>
<comment type="function">
    <text evidence="5">Molecular calcium-binding chaperone promoting folding, oligomeric assembly and quality control in the ER via the calreticulin/calnexin cycle. This lectin may interact transiently with almost all of the monoglucosylated glycoproteins that are synthesized in the ER.</text>
</comment>
<evidence type="ECO:0000256" key="5">
    <source>
        <dbReference type="ARBA" id="ARBA00037091"/>
    </source>
</evidence>
<sequence>MPLLLSFQKIKNPNYQGKWKAPKIDNPDYKDDPELYVYPSLRYVGIELWQVKSGTLFDNVLVSDDPEYAKQLAEETWESRKMYVAEKAAFEEAEKKKVEEEAGEDAAGSDAEDEDEGETSDVEGEDSDAETKDKDGGDDEELHDEL</sequence>
<dbReference type="InterPro" id="IPR001580">
    <property type="entry name" value="Calret/calnex"/>
</dbReference>
<dbReference type="GO" id="GO:0051082">
    <property type="term" value="F:unfolded protein binding"/>
    <property type="evidence" value="ECO:0007669"/>
    <property type="project" value="InterPro"/>
</dbReference>
<evidence type="ECO:0000256" key="6">
    <source>
        <dbReference type="RuleBase" id="RU362126"/>
    </source>
</evidence>
<evidence type="ECO:0000256" key="4">
    <source>
        <dbReference type="ARBA" id="ARBA00022837"/>
    </source>
</evidence>
<reference evidence="8" key="1">
    <citation type="submission" date="2019-03" db="EMBL/GenBank/DDBJ databases">
        <authorList>
            <person name="Mank J."/>
            <person name="Almeida P."/>
        </authorList>
    </citation>
    <scope>NUCLEOTIDE SEQUENCE</scope>
    <source>
        <strain evidence="8">78183</strain>
    </source>
</reference>
<dbReference type="GO" id="GO:0036503">
    <property type="term" value="P:ERAD pathway"/>
    <property type="evidence" value="ECO:0007669"/>
    <property type="project" value="TreeGrafter"/>
</dbReference>
<dbReference type="PRINTS" id="PR00626">
    <property type="entry name" value="CALRETICULIN"/>
</dbReference>
<evidence type="ECO:0000256" key="2">
    <source>
        <dbReference type="ARBA" id="ARBA00022734"/>
    </source>
</evidence>
<feature type="region of interest" description="Disordered" evidence="7">
    <location>
        <begin position="92"/>
        <end position="146"/>
    </location>
</feature>
<comment type="similarity">
    <text evidence="6">Belongs to the calreticulin family.</text>
</comment>
<protein>
    <recommendedName>
        <fullName evidence="9">Calreticulin</fullName>
    </recommendedName>
</protein>
<keyword evidence="2" id="KW-0430">Lectin</keyword>
<accession>A0A6N2M3H9</accession>
<keyword evidence="6" id="KW-0143">Chaperone</keyword>
<dbReference type="SUPFAM" id="SSF63887">
    <property type="entry name" value="P-domain of calnexin/calreticulin"/>
    <property type="match status" value="1"/>
</dbReference>
<evidence type="ECO:0000256" key="1">
    <source>
        <dbReference type="ARBA" id="ARBA00022723"/>
    </source>
</evidence>
<dbReference type="GO" id="GO:0005509">
    <property type="term" value="F:calcium ion binding"/>
    <property type="evidence" value="ECO:0007669"/>
    <property type="project" value="InterPro"/>
</dbReference>
<dbReference type="EMBL" id="CAADRP010001687">
    <property type="protein sequence ID" value="VFU48187.1"/>
    <property type="molecule type" value="Genomic_DNA"/>
</dbReference>
<dbReference type="GO" id="GO:0005789">
    <property type="term" value="C:endoplasmic reticulum membrane"/>
    <property type="evidence" value="ECO:0007669"/>
    <property type="project" value="TreeGrafter"/>
</dbReference>
<dbReference type="PANTHER" id="PTHR11073">
    <property type="entry name" value="CALRETICULIN AND CALNEXIN"/>
    <property type="match status" value="1"/>
</dbReference>